<name>A0A6A6RDS2_9PEZI</name>
<evidence type="ECO:0000256" key="8">
    <source>
        <dbReference type="ARBA" id="ARBA00022989"/>
    </source>
</evidence>
<evidence type="ECO:0000259" key="12">
    <source>
        <dbReference type="Pfam" id="PF10502"/>
    </source>
</evidence>
<evidence type="ECO:0000256" key="5">
    <source>
        <dbReference type="ARBA" id="ARBA00022692"/>
    </source>
</evidence>
<keyword evidence="8" id="KW-1133">Transmembrane helix</keyword>
<comment type="subcellular location">
    <subcellularLocation>
        <location evidence="1">Mitochondrion inner membrane</location>
        <topology evidence="1">Single-pass membrane protein</topology>
    </subcellularLocation>
</comment>
<dbReference type="InterPro" id="IPR036286">
    <property type="entry name" value="LexA/Signal_pep-like_sf"/>
</dbReference>
<dbReference type="GO" id="GO:0004252">
    <property type="term" value="F:serine-type endopeptidase activity"/>
    <property type="evidence" value="ECO:0007669"/>
    <property type="project" value="InterPro"/>
</dbReference>
<organism evidence="13 14">
    <name type="scientific">Lophium mytilinum</name>
    <dbReference type="NCBI Taxonomy" id="390894"/>
    <lineage>
        <taxon>Eukaryota</taxon>
        <taxon>Fungi</taxon>
        <taxon>Dikarya</taxon>
        <taxon>Ascomycota</taxon>
        <taxon>Pezizomycotina</taxon>
        <taxon>Dothideomycetes</taxon>
        <taxon>Pleosporomycetidae</taxon>
        <taxon>Mytilinidiales</taxon>
        <taxon>Mytilinidiaceae</taxon>
        <taxon>Lophium</taxon>
    </lineage>
</organism>
<evidence type="ECO:0000256" key="9">
    <source>
        <dbReference type="ARBA" id="ARBA00023128"/>
    </source>
</evidence>
<evidence type="ECO:0000256" key="2">
    <source>
        <dbReference type="ARBA" id="ARBA00007066"/>
    </source>
</evidence>
<dbReference type="OrthoDB" id="9996127at2759"/>
<dbReference type="GO" id="GO:0006465">
    <property type="term" value="P:signal peptide processing"/>
    <property type="evidence" value="ECO:0007669"/>
    <property type="project" value="InterPro"/>
</dbReference>
<keyword evidence="6" id="KW-0999">Mitochondrion inner membrane</keyword>
<dbReference type="InterPro" id="IPR019533">
    <property type="entry name" value="Peptidase_S26"/>
</dbReference>
<sequence>VFYLFTDNYLSTTAVKGESMTPTLSPKSKSAGIHDRVLLSRSFPRQNLKRGDIVTFWKPHNPEEISIKRIIALEGDTGPDGSVKIVVPHNHIWVEGDNWTASRDSNDFGPISKAMVDGKAL</sequence>
<feature type="domain" description="Peptidase S26" evidence="12">
    <location>
        <begin position="86"/>
        <end position="120"/>
    </location>
</feature>
<feature type="active site" evidence="11">
    <location>
        <position position="68"/>
    </location>
</feature>
<comment type="similarity">
    <text evidence="2">Belongs to the peptidase S26 family. IMP2 subfamily.</text>
</comment>
<evidence type="ECO:0000256" key="11">
    <source>
        <dbReference type="PIRSR" id="PIRSR600223-1"/>
    </source>
</evidence>
<dbReference type="PANTHER" id="PTHR46041">
    <property type="entry name" value="MITOCHONDRIAL INNER MEMBRANE PROTEASE SUBUNIT 2"/>
    <property type="match status" value="1"/>
</dbReference>
<evidence type="ECO:0000256" key="1">
    <source>
        <dbReference type="ARBA" id="ARBA00004434"/>
    </source>
</evidence>
<dbReference type="GO" id="GO:0042720">
    <property type="term" value="C:mitochondrial inner membrane peptidase complex"/>
    <property type="evidence" value="ECO:0007669"/>
    <property type="project" value="InterPro"/>
</dbReference>
<evidence type="ECO:0000256" key="3">
    <source>
        <dbReference type="ARBA" id="ARBA00013650"/>
    </source>
</evidence>
<feature type="active site" evidence="11">
    <location>
        <position position="19"/>
    </location>
</feature>
<keyword evidence="5" id="KW-0812">Transmembrane</keyword>
<evidence type="ECO:0000313" key="13">
    <source>
        <dbReference type="EMBL" id="KAF2502895.1"/>
    </source>
</evidence>
<keyword evidence="7" id="KW-0378">Hydrolase</keyword>
<evidence type="ECO:0000256" key="7">
    <source>
        <dbReference type="ARBA" id="ARBA00022801"/>
    </source>
</evidence>
<feature type="non-terminal residue" evidence="13">
    <location>
        <position position="1"/>
    </location>
</feature>
<keyword evidence="9" id="KW-0496">Mitochondrion</keyword>
<keyword evidence="10" id="KW-0472">Membrane</keyword>
<keyword evidence="14" id="KW-1185">Reference proteome</keyword>
<feature type="non-terminal residue" evidence="13">
    <location>
        <position position="121"/>
    </location>
</feature>
<evidence type="ECO:0000256" key="4">
    <source>
        <dbReference type="ARBA" id="ARBA00022670"/>
    </source>
</evidence>
<reference evidence="13" key="1">
    <citation type="journal article" date="2020" name="Stud. Mycol.">
        <title>101 Dothideomycetes genomes: a test case for predicting lifestyles and emergence of pathogens.</title>
        <authorList>
            <person name="Haridas S."/>
            <person name="Albert R."/>
            <person name="Binder M."/>
            <person name="Bloem J."/>
            <person name="Labutti K."/>
            <person name="Salamov A."/>
            <person name="Andreopoulos B."/>
            <person name="Baker S."/>
            <person name="Barry K."/>
            <person name="Bills G."/>
            <person name="Bluhm B."/>
            <person name="Cannon C."/>
            <person name="Castanera R."/>
            <person name="Culley D."/>
            <person name="Daum C."/>
            <person name="Ezra D."/>
            <person name="Gonzalez J."/>
            <person name="Henrissat B."/>
            <person name="Kuo A."/>
            <person name="Liang C."/>
            <person name="Lipzen A."/>
            <person name="Lutzoni F."/>
            <person name="Magnuson J."/>
            <person name="Mondo S."/>
            <person name="Nolan M."/>
            <person name="Ohm R."/>
            <person name="Pangilinan J."/>
            <person name="Park H.-J."/>
            <person name="Ramirez L."/>
            <person name="Alfaro M."/>
            <person name="Sun H."/>
            <person name="Tritt A."/>
            <person name="Yoshinaga Y."/>
            <person name="Zwiers L.-H."/>
            <person name="Turgeon B."/>
            <person name="Goodwin S."/>
            <person name="Spatafora J."/>
            <person name="Crous P."/>
            <person name="Grigoriev I."/>
        </authorList>
    </citation>
    <scope>NUCLEOTIDE SEQUENCE</scope>
    <source>
        <strain evidence="13">CBS 269.34</strain>
    </source>
</reference>
<keyword evidence="4" id="KW-0645">Protease</keyword>
<accession>A0A6A6RDS2</accession>
<dbReference type="InterPro" id="IPR037730">
    <property type="entry name" value="IMP2"/>
</dbReference>
<evidence type="ECO:0000313" key="14">
    <source>
        <dbReference type="Proteomes" id="UP000799750"/>
    </source>
</evidence>
<dbReference type="Gene3D" id="2.10.109.10">
    <property type="entry name" value="Umud Fragment, subunit A"/>
    <property type="match status" value="1"/>
</dbReference>
<protein>
    <recommendedName>
        <fullName evidence="3">Mitochondrial inner membrane protease subunit 2</fullName>
    </recommendedName>
</protein>
<dbReference type="PRINTS" id="PR00727">
    <property type="entry name" value="LEADERPTASE"/>
</dbReference>
<dbReference type="SUPFAM" id="SSF51306">
    <property type="entry name" value="LexA/Signal peptidase"/>
    <property type="match status" value="1"/>
</dbReference>
<gene>
    <name evidence="13" type="ORF">BU16DRAFT_421785</name>
</gene>
<dbReference type="InterPro" id="IPR000223">
    <property type="entry name" value="Pept_S26A_signal_pept_1"/>
</dbReference>
<dbReference type="PANTHER" id="PTHR46041:SF2">
    <property type="entry name" value="MITOCHONDRIAL INNER MEMBRANE PROTEASE SUBUNIT 2"/>
    <property type="match status" value="1"/>
</dbReference>
<dbReference type="Proteomes" id="UP000799750">
    <property type="component" value="Unassembled WGS sequence"/>
</dbReference>
<proteinExistence type="inferred from homology"/>
<dbReference type="CDD" id="cd06530">
    <property type="entry name" value="S26_SPase_I"/>
    <property type="match status" value="1"/>
</dbReference>
<dbReference type="AlphaFoldDB" id="A0A6A6RDS2"/>
<dbReference type="Pfam" id="PF10502">
    <property type="entry name" value="Peptidase_S26"/>
    <property type="match status" value="2"/>
</dbReference>
<feature type="domain" description="Peptidase S26" evidence="12">
    <location>
        <begin position="10"/>
        <end position="77"/>
    </location>
</feature>
<evidence type="ECO:0000256" key="10">
    <source>
        <dbReference type="ARBA" id="ARBA00023136"/>
    </source>
</evidence>
<dbReference type="GO" id="GO:0006627">
    <property type="term" value="P:protein processing involved in protein targeting to mitochondrion"/>
    <property type="evidence" value="ECO:0007669"/>
    <property type="project" value="InterPro"/>
</dbReference>
<evidence type="ECO:0000256" key="6">
    <source>
        <dbReference type="ARBA" id="ARBA00022792"/>
    </source>
</evidence>
<dbReference type="EMBL" id="MU004181">
    <property type="protein sequence ID" value="KAF2502895.1"/>
    <property type="molecule type" value="Genomic_DNA"/>
</dbReference>